<keyword evidence="2 6" id="KW-0812">Transmembrane</keyword>
<reference evidence="7" key="1">
    <citation type="submission" date="2022-06" db="EMBL/GenBank/DDBJ databases">
        <title>Natrinema sp. a new haloarchaeum isolate from saline soil.</title>
        <authorList>
            <person name="Strakova D."/>
            <person name="Galisteo C."/>
            <person name="Sanchez-Porro C."/>
            <person name="Ventosa A."/>
        </authorList>
    </citation>
    <scope>NUCLEOTIDE SEQUENCE</scope>
    <source>
        <strain evidence="7">S1CR25-10</strain>
    </source>
</reference>
<dbReference type="Proteomes" id="UP001154061">
    <property type="component" value="Unassembled WGS sequence"/>
</dbReference>
<evidence type="ECO:0000256" key="1">
    <source>
        <dbReference type="ARBA" id="ARBA00004370"/>
    </source>
</evidence>
<feature type="transmembrane region" description="Helical" evidence="6">
    <location>
        <begin position="73"/>
        <end position="94"/>
    </location>
</feature>
<comment type="subcellular location">
    <subcellularLocation>
        <location evidence="1">Membrane</location>
    </subcellularLocation>
</comment>
<evidence type="ECO:0000313" key="7">
    <source>
        <dbReference type="EMBL" id="MDF9747378.1"/>
    </source>
</evidence>
<dbReference type="InterPro" id="IPR001733">
    <property type="entry name" value="Peptidase_S26B"/>
</dbReference>
<dbReference type="PANTHER" id="PTHR10806">
    <property type="entry name" value="SIGNAL PEPTIDASE COMPLEX CATALYTIC SUBUNIT SEC11"/>
    <property type="match status" value="1"/>
</dbReference>
<dbReference type="GO" id="GO:0006465">
    <property type="term" value="P:signal peptide processing"/>
    <property type="evidence" value="ECO:0007669"/>
    <property type="project" value="InterPro"/>
</dbReference>
<name>A0A9Q4Q4N1_9EURY</name>
<proteinExistence type="predicted"/>
<dbReference type="GO" id="GO:0004252">
    <property type="term" value="F:serine-type endopeptidase activity"/>
    <property type="evidence" value="ECO:0007669"/>
    <property type="project" value="InterPro"/>
</dbReference>
<organism evidence="7 8">
    <name type="scientific">Natrinema salsiterrestre</name>
    <dbReference type="NCBI Taxonomy" id="2950540"/>
    <lineage>
        <taxon>Archaea</taxon>
        <taxon>Methanobacteriati</taxon>
        <taxon>Methanobacteriota</taxon>
        <taxon>Stenosarchaea group</taxon>
        <taxon>Halobacteria</taxon>
        <taxon>Halobacteriales</taxon>
        <taxon>Natrialbaceae</taxon>
        <taxon>Natrinema</taxon>
    </lineage>
</organism>
<dbReference type="PANTHER" id="PTHR10806:SF6">
    <property type="entry name" value="SIGNAL PEPTIDASE COMPLEX CATALYTIC SUBUNIT SEC11"/>
    <property type="match status" value="1"/>
</dbReference>
<comment type="caution">
    <text evidence="7">The sequence shown here is derived from an EMBL/GenBank/DDBJ whole genome shotgun (WGS) entry which is preliminary data.</text>
</comment>
<evidence type="ECO:0000256" key="6">
    <source>
        <dbReference type="SAM" id="Phobius"/>
    </source>
</evidence>
<dbReference type="PROSITE" id="PS50890">
    <property type="entry name" value="PUA"/>
    <property type="match status" value="1"/>
</dbReference>
<dbReference type="CDD" id="cd06530">
    <property type="entry name" value="S26_SPase_I"/>
    <property type="match status" value="1"/>
</dbReference>
<accession>A0A9Q4Q4N1</accession>
<dbReference type="SUPFAM" id="SSF51306">
    <property type="entry name" value="LexA/Signal peptidase"/>
    <property type="match status" value="1"/>
</dbReference>
<evidence type="ECO:0000313" key="8">
    <source>
        <dbReference type="Proteomes" id="UP001154061"/>
    </source>
</evidence>
<keyword evidence="3 6" id="KW-1133">Transmembrane helix</keyword>
<dbReference type="InterPro" id="IPR036286">
    <property type="entry name" value="LexA/Signal_pep-like_sf"/>
</dbReference>
<dbReference type="RefSeq" id="WP_277523334.1">
    <property type="nucleotide sequence ID" value="NZ_JAMQOT010000006.1"/>
</dbReference>
<evidence type="ECO:0000256" key="4">
    <source>
        <dbReference type="ARBA" id="ARBA00023136"/>
    </source>
</evidence>
<feature type="compositionally biased region" description="Basic and acidic residues" evidence="5">
    <location>
        <begin position="1"/>
        <end position="32"/>
    </location>
</feature>
<sequence>MDGPDAGERNDERSDLRDARSGPQRSTDDPGNRRPRSGATERPDRDGVTIDDDGMLRWFLESDDRTVTVCRDAATVVALVLVIGLLLFGINGTWPPFVAVESGSMEPNIREGDLVFIVDDGRFVGDDAVAGTGIVSLESGRESGHEKFDAPGDVIVFMPNGDPRRTPTIHRAHFWVEAGENWVATKADREFTNGASCNEILSCPAPHDGFITKGDANPGYDQLPQSGAKTTVISPEWVTGKAMARAPWLGEIRLAVGSVQALTGIGSAAIVIATGVLTLVLLGAAAGGRDP</sequence>
<feature type="compositionally biased region" description="Basic and acidic residues" evidence="5">
    <location>
        <begin position="39"/>
        <end position="48"/>
    </location>
</feature>
<dbReference type="AlphaFoldDB" id="A0A9Q4Q4N1"/>
<dbReference type="EMBL" id="JAMQOT010000006">
    <property type="protein sequence ID" value="MDF9747378.1"/>
    <property type="molecule type" value="Genomic_DNA"/>
</dbReference>
<keyword evidence="8" id="KW-1185">Reference proteome</keyword>
<evidence type="ECO:0000256" key="2">
    <source>
        <dbReference type="ARBA" id="ARBA00022692"/>
    </source>
</evidence>
<keyword evidence="4 6" id="KW-0472">Membrane</keyword>
<dbReference type="InterPro" id="IPR019533">
    <property type="entry name" value="Peptidase_S26"/>
</dbReference>
<evidence type="ECO:0000256" key="5">
    <source>
        <dbReference type="SAM" id="MobiDB-lite"/>
    </source>
</evidence>
<feature type="region of interest" description="Disordered" evidence="5">
    <location>
        <begin position="1"/>
        <end position="49"/>
    </location>
</feature>
<gene>
    <name evidence="7" type="ORF">NDI89_17460</name>
</gene>
<protein>
    <submittedName>
        <fullName evidence="7">S26 family signal peptidase</fullName>
    </submittedName>
</protein>
<dbReference type="GO" id="GO:0016020">
    <property type="term" value="C:membrane"/>
    <property type="evidence" value="ECO:0007669"/>
    <property type="project" value="UniProtKB-SubCell"/>
</dbReference>
<feature type="transmembrane region" description="Helical" evidence="6">
    <location>
        <begin position="261"/>
        <end position="286"/>
    </location>
</feature>
<evidence type="ECO:0000256" key="3">
    <source>
        <dbReference type="ARBA" id="ARBA00022989"/>
    </source>
</evidence>